<dbReference type="Proteomes" id="UP000825729">
    <property type="component" value="Unassembled WGS sequence"/>
</dbReference>
<feature type="region of interest" description="Disordered" evidence="2">
    <location>
        <begin position="793"/>
        <end position="860"/>
    </location>
</feature>
<dbReference type="EMBL" id="JAINDJ010000003">
    <property type="protein sequence ID" value="KAG9453381.1"/>
    <property type="molecule type" value="Genomic_DNA"/>
</dbReference>
<feature type="compositionally biased region" description="Low complexity" evidence="2">
    <location>
        <begin position="645"/>
        <end position="657"/>
    </location>
</feature>
<gene>
    <name evidence="3" type="ORF">H6P81_006285</name>
</gene>
<evidence type="ECO:0000313" key="4">
    <source>
        <dbReference type="Proteomes" id="UP000825729"/>
    </source>
</evidence>
<comment type="caution">
    <text evidence="3">The sequence shown here is derived from an EMBL/GenBank/DDBJ whole genome shotgun (WGS) entry which is preliminary data.</text>
</comment>
<name>A0AAV7EY26_ARIFI</name>
<feature type="compositionally biased region" description="Basic residues" evidence="2">
    <location>
        <begin position="629"/>
        <end position="644"/>
    </location>
</feature>
<dbReference type="AlphaFoldDB" id="A0AAV7EY26"/>
<evidence type="ECO:0000256" key="2">
    <source>
        <dbReference type="SAM" id="MobiDB-lite"/>
    </source>
</evidence>
<keyword evidence="4" id="KW-1185">Reference proteome</keyword>
<proteinExistence type="predicted"/>
<accession>A0AAV7EY26</accession>
<feature type="region of interest" description="Disordered" evidence="2">
    <location>
        <begin position="624"/>
        <end position="731"/>
    </location>
</feature>
<feature type="coiled-coil region" evidence="1">
    <location>
        <begin position="977"/>
        <end position="1025"/>
    </location>
</feature>
<feature type="compositionally biased region" description="Basic and acidic residues" evidence="2">
    <location>
        <begin position="693"/>
        <end position="705"/>
    </location>
</feature>
<feature type="compositionally biased region" description="Low complexity" evidence="2">
    <location>
        <begin position="680"/>
        <end position="689"/>
    </location>
</feature>
<sequence>MVICFRGFCLVCRDVQVASRSVAGCCCRFDFGWLGRREGTSVSIAVVGILIRLGSTGLSGVPSYTIIAGLAAKFRLLRLAMTTEARVDFAASFSESYLPGLVWVCPNRLPSVVCLRYDLNRTRLGRQAGAVENVFSVTICFISRPRSLQCSDTGERRSPRMCTHRYSRRERETAIVACLGVVCPWSRPVVNEDNQICFLPGVGEAPSSPHKTQGAILLSPMHDTLVRFSTLELYIDSNRFGPREVRTIEVVSPRHIPFYFEWADVVLRTCLERLMAVDLVHAARASILGGLPITGGIFDETFPSMEDFSPGHRFPLPESIKYLILAYYRLAEPSEWTVNPGSRCPIGCPSGSALQREYSLRKMRGLIARGLRPLAELGVPNALADEVYLPVFLSLWLCRCILPMPGGMLRFTILNMACYLANGYKCNLAVAALAGLYRGLNSSSCGRVPWPFVYAWLAQYFGVHGANPSEGERPLMMIYRAPAQCRAYTQREACALFWHDGVRCWYPSQALPPGPIVDKPGHLASRIEVDYFRCLRATRLVLRQRDLLIVESYSPHRFLIGDQRRAPSVESLVETWQAESVFPLGMVEVPPFTSPDSDQGVTALYRESWLKTIVPLFEWKKFTGEPAPKKKTRPKRGAVKRKTLATKPAKQAAKTPAPVGPVEGVVIRETPPALPAEQVSRPSSLSSPSTDASVDKGKRVVDPKSRSGLRRPSTPSRDMRSPTVSIPGSREDVIGACPIAGSVEEAALRQGATPVLPSPEQPRERRRLGWVGGDVSIDAATGRLEAGKADCPLTISSDENETSSPPLDGEGGVEFCTPASDLGRRMTTTPEEGPFIGRRPNNEAATPVTGEGGLEPVRWPVSENSSTSRFTASSSLSFSVRSRGWIQQSAMSLWVRFIQMALAPAEDPCSPELMTDARGLLEHLRVAGIEQLRYSAAEKHNWSECRAIEVEIAHSIRRVHCRHDAMTKLVSLRWAECKTVESDREAVHEHLAKLEAQLDSLRTEIGVTQAELKAFEDEASALERRLDDVRV</sequence>
<evidence type="ECO:0000313" key="3">
    <source>
        <dbReference type="EMBL" id="KAG9453381.1"/>
    </source>
</evidence>
<organism evidence="3 4">
    <name type="scientific">Aristolochia fimbriata</name>
    <name type="common">White veined hardy Dutchman's pipe vine</name>
    <dbReference type="NCBI Taxonomy" id="158543"/>
    <lineage>
        <taxon>Eukaryota</taxon>
        <taxon>Viridiplantae</taxon>
        <taxon>Streptophyta</taxon>
        <taxon>Embryophyta</taxon>
        <taxon>Tracheophyta</taxon>
        <taxon>Spermatophyta</taxon>
        <taxon>Magnoliopsida</taxon>
        <taxon>Magnoliidae</taxon>
        <taxon>Piperales</taxon>
        <taxon>Aristolochiaceae</taxon>
        <taxon>Aristolochia</taxon>
    </lineage>
</organism>
<evidence type="ECO:0000256" key="1">
    <source>
        <dbReference type="SAM" id="Coils"/>
    </source>
</evidence>
<feature type="compositionally biased region" description="Polar residues" evidence="2">
    <location>
        <begin position="794"/>
        <end position="805"/>
    </location>
</feature>
<reference evidence="3 4" key="1">
    <citation type="submission" date="2021-07" db="EMBL/GenBank/DDBJ databases">
        <title>The Aristolochia fimbriata genome: insights into angiosperm evolution, floral development and chemical biosynthesis.</title>
        <authorList>
            <person name="Jiao Y."/>
        </authorList>
    </citation>
    <scope>NUCLEOTIDE SEQUENCE [LARGE SCALE GENOMIC DNA]</scope>
    <source>
        <strain evidence="3">IBCAS-2021</strain>
        <tissue evidence="3">Leaf</tissue>
    </source>
</reference>
<evidence type="ECO:0008006" key="5">
    <source>
        <dbReference type="Google" id="ProtNLM"/>
    </source>
</evidence>
<protein>
    <recommendedName>
        <fullName evidence="5">Aminotransferase-like plant mobile domain-containing protein</fullName>
    </recommendedName>
</protein>
<keyword evidence="1" id="KW-0175">Coiled coil</keyword>